<evidence type="ECO:0000313" key="8">
    <source>
        <dbReference type="Proteomes" id="UP000069940"/>
    </source>
</evidence>
<dbReference type="PANTHER" id="PTHR37984">
    <property type="entry name" value="PROTEIN CBG26694"/>
    <property type="match status" value="1"/>
</dbReference>
<dbReference type="InterPro" id="IPR050951">
    <property type="entry name" value="Retrovirus_Pol_polyprotein"/>
</dbReference>
<dbReference type="Gene3D" id="3.30.70.270">
    <property type="match status" value="2"/>
</dbReference>
<keyword evidence="3" id="KW-0064">Aspartyl protease</keyword>
<sequence>MDSLRPIKPFDTKTDQSQLATEWRKWKRSLEYYLAASGITGQREKRNQLLHLGGPDLQDIFDNLPGVHDIPHVAPDSPFYDVAITKLEAHFQPCRRRTYERHVFRQIAQQPGERFGDFVMKLRVQASRCDFDLEGNSVSDSMIIDQIAEKCLSSALRKKILERDRPLEEVVVIGKTMEDVELQCKEMAQKEKGTTIVETVNKVNPQNNFPRKISYQPPGYRSSGFAGDSRRQFVRPDGKTNWNTVSNSRFSGQGGGNRQVIADNRICFGCGRRGHLRGGQACIAKDAQCLKCRSFGHFAKWCTKRLNDDGKDTVPPTKRIKAVYETGGQSKPADSKTDEEICYVMGENVFRFKVGGVGIEMTIDSGAAANLVDFHTWEKLRAKGAKLSLSTHVDRSFKAYGSSTPLKIMGMFSAEIEADGSKTDAVFYVTQNGRQNLLGDETAKKLRVLKIGYNVGSVEPCAMFPKIKGVIVEIPIDPNVKPVQQPYRRAPFALESKIADKLQSLLDRDIIEKVDQPSAWVSPIVPVLKDNGEIRLCVDMRRVNKAVLRETHPLPIIEEIFGGINGAIRFSKLDVKEAYHQVEIAERSREVTTFIAKQGLFRFKRLMFGISCAPELFQKVMESIVAGLEGVVVYLDDVMVSGRTQKEHDDRLARLMERIQEYGILLNKEKCVFNASRIEFVGHELSCEGIRPMESKVAAIASFRPPVNVSELRSFMGLITYVGRFIPFLADKTEVLRRLLRIDEKFVWQDEHSEAFEEIKAAICNSKCLGYYDPNDHCVVVADASPVGLGAVLLQQDKHGQKRIIAFASKALSDTERKYFQTEKEALALVWAVEKFQLYLLGKKFTLVTDCKPLHFLFKERTKPCARIERWVLRLHTFDYVVVYEPGSNNLADVLSRLSMSKPTDFSVTDESCIYQLAVADIPNAITVQEVSDETSNDEVLQMVIESLETGIWTDSVKEFKMFAPELCVVQNLLLRGDRLVIPESLKSQTLAIAHESHPGMVAMKRRLRQKVWWPQLDKQVEDYVKRCKACTLVSMPNHPEPLIRTKMPEKAWADIAIDFVGPLPSGHNLLVIIDYFSRFTEIIIMKQITASLTIKALHETFCRFGMPESIKTDNGPQFISNELLEFCKQYGIEHRRTTPYWPQANGEVERINRSIGKRLKISQETDDSDWQWDLRNLILMHNSTPHSTTGVAPSSLMFGRRIKDKLPGLMLKANTILEEVQDRDHVKKMKEAEYADTRRMAKVNDLDVGDIVVLKRVQKDNKLSTTFDSEEYKVVGRKGSDCTLQSTQSGRIIHRNVSHVKKLVTAAFDGSECQEGSEREDTMDKEETVNSEVSKSNVGDTNAATDGLNNIPCSAKPLPSKPEAEKSRPRRDSKKPLYLKDFEVSNVE</sequence>
<dbReference type="GeneID" id="134286328"/>
<evidence type="ECO:0000256" key="1">
    <source>
        <dbReference type="ARBA" id="ARBA00012493"/>
    </source>
</evidence>
<protein>
    <recommendedName>
        <fullName evidence="1">RNA-directed DNA polymerase</fullName>
        <ecNumber evidence="1">2.7.7.49</ecNumber>
    </recommendedName>
</protein>
<dbReference type="Pfam" id="PF17921">
    <property type="entry name" value="Integrase_H2C2"/>
    <property type="match status" value="1"/>
</dbReference>
<evidence type="ECO:0000259" key="6">
    <source>
        <dbReference type="PROSITE" id="PS50994"/>
    </source>
</evidence>
<keyword evidence="2" id="KW-0645">Protease</keyword>
<dbReference type="Gene3D" id="3.10.10.10">
    <property type="entry name" value="HIV Type 1 Reverse Transcriptase, subunit A, domain 1"/>
    <property type="match status" value="1"/>
</dbReference>
<dbReference type="Gene3D" id="1.10.340.70">
    <property type="match status" value="1"/>
</dbReference>
<evidence type="ECO:0000259" key="5">
    <source>
        <dbReference type="PROSITE" id="PS50878"/>
    </source>
</evidence>
<dbReference type="InterPro" id="IPR041588">
    <property type="entry name" value="Integrase_H2C2"/>
</dbReference>
<dbReference type="Proteomes" id="UP000069940">
    <property type="component" value="Unassembled WGS sequence"/>
</dbReference>
<dbReference type="PROSITE" id="PS50994">
    <property type="entry name" value="INTEGRASE"/>
    <property type="match status" value="1"/>
</dbReference>
<dbReference type="Gene3D" id="4.10.60.10">
    <property type="entry name" value="Zinc finger, CCHC-type"/>
    <property type="match status" value="1"/>
</dbReference>
<reference evidence="8" key="1">
    <citation type="journal article" date="2015" name="Proc. Natl. Acad. Sci. U.S.A.">
        <title>Genome sequence of the Asian Tiger mosquito, Aedes albopictus, reveals insights into its biology, genetics, and evolution.</title>
        <authorList>
            <person name="Chen X.G."/>
            <person name="Jiang X."/>
            <person name="Gu J."/>
            <person name="Xu M."/>
            <person name="Wu Y."/>
            <person name="Deng Y."/>
            <person name="Zhang C."/>
            <person name="Bonizzoni M."/>
            <person name="Dermauw W."/>
            <person name="Vontas J."/>
            <person name="Armbruster P."/>
            <person name="Huang X."/>
            <person name="Yang Y."/>
            <person name="Zhang H."/>
            <person name="He W."/>
            <person name="Peng H."/>
            <person name="Liu Y."/>
            <person name="Wu K."/>
            <person name="Chen J."/>
            <person name="Lirakis M."/>
            <person name="Topalis P."/>
            <person name="Van Leeuwen T."/>
            <person name="Hall A.B."/>
            <person name="Jiang X."/>
            <person name="Thorpe C."/>
            <person name="Mueller R.L."/>
            <person name="Sun C."/>
            <person name="Waterhouse R.M."/>
            <person name="Yan G."/>
            <person name="Tu Z.J."/>
            <person name="Fang X."/>
            <person name="James A.A."/>
        </authorList>
    </citation>
    <scope>NUCLEOTIDE SEQUENCE [LARGE SCALE GENOMIC DNA]</scope>
    <source>
        <strain evidence="8">Foshan</strain>
    </source>
</reference>
<dbReference type="Pfam" id="PF17919">
    <property type="entry name" value="RT_RNaseH_2"/>
    <property type="match status" value="1"/>
</dbReference>
<evidence type="ECO:0000256" key="3">
    <source>
        <dbReference type="ARBA" id="ARBA00022750"/>
    </source>
</evidence>
<feature type="region of interest" description="Disordered" evidence="4">
    <location>
        <begin position="1312"/>
        <end position="1389"/>
    </location>
</feature>
<dbReference type="SUPFAM" id="SSF56672">
    <property type="entry name" value="DNA/RNA polymerases"/>
    <property type="match status" value="1"/>
</dbReference>
<dbReference type="Pfam" id="PF00078">
    <property type="entry name" value="RVT_1"/>
    <property type="match status" value="1"/>
</dbReference>
<feature type="domain" description="Reverse transcriptase" evidence="5">
    <location>
        <begin position="508"/>
        <end position="685"/>
    </location>
</feature>
<reference evidence="7" key="2">
    <citation type="submission" date="2025-05" db="UniProtKB">
        <authorList>
            <consortium name="EnsemblMetazoa"/>
        </authorList>
    </citation>
    <scope>IDENTIFICATION</scope>
    <source>
        <strain evidence="7">Foshan</strain>
    </source>
</reference>
<dbReference type="CDD" id="cd09274">
    <property type="entry name" value="RNase_HI_RT_Ty3"/>
    <property type="match status" value="1"/>
</dbReference>
<dbReference type="InterPro" id="IPR043502">
    <property type="entry name" value="DNA/RNA_pol_sf"/>
</dbReference>
<organism evidence="7 8">
    <name type="scientific">Aedes albopictus</name>
    <name type="common">Asian tiger mosquito</name>
    <name type="synonym">Stegomyia albopicta</name>
    <dbReference type="NCBI Taxonomy" id="7160"/>
    <lineage>
        <taxon>Eukaryota</taxon>
        <taxon>Metazoa</taxon>
        <taxon>Ecdysozoa</taxon>
        <taxon>Arthropoda</taxon>
        <taxon>Hexapoda</taxon>
        <taxon>Insecta</taxon>
        <taxon>Pterygota</taxon>
        <taxon>Neoptera</taxon>
        <taxon>Endopterygota</taxon>
        <taxon>Diptera</taxon>
        <taxon>Nematocera</taxon>
        <taxon>Culicoidea</taxon>
        <taxon>Culicidae</taxon>
        <taxon>Culicinae</taxon>
        <taxon>Aedini</taxon>
        <taxon>Aedes</taxon>
        <taxon>Stegomyia</taxon>
    </lineage>
</organism>
<dbReference type="RefSeq" id="XP_062703916.1">
    <property type="nucleotide sequence ID" value="XM_062847932.1"/>
</dbReference>
<dbReference type="InterPro" id="IPR000477">
    <property type="entry name" value="RT_dom"/>
</dbReference>
<name>A0ABM1ZN40_AEDAL</name>
<dbReference type="EnsemblMetazoa" id="AALFPA23_020092.R29593">
    <property type="protein sequence ID" value="AALFPA23_020092.P29593"/>
    <property type="gene ID" value="AALFPA23_020092"/>
</dbReference>
<dbReference type="InterPro" id="IPR036875">
    <property type="entry name" value="Znf_CCHC_sf"/>
</dbReference>
<feature type="domain" description="Integrase catalytic" evidence="6">
    <location>
        <begin position="1045"/>
        <end position="1202"/>
    </location>
</feature>
<dbReference type="CDD" id="cd01647">
    <property type="entry name" value="RT_LTR"/>
    <property type="match status" value="1"/>
</dbReference>
<evidence type="ECO:0000256" key="2">
    <source>
        <dbReference type="ARBA" id="ARBA00022670"/>
    </source>
</evidence>
<dbReference type="InterPro" id="IPR001584">
    <property type="entry name" value="Integrase_cat-core"/>
</dbReference>
<dbReference type="Gene3D" id="3.30.420.10">
    <property type="entry name" value="Ribonuclease H-like superfamily/Ribonuclease H"/>
    <property type="match status" value="1"/>
</dbReference>
<evidence type="ECO:0000256" key="4">
    <source>
        <dbReference type="SAM" id="MobiDB-lite"/>
    </source>
</evidence>
<feature type="compositionally biased region" description="Polar residues" evidence="4">
    <location>
        <begin position="1331"/>
        <end position="1353"/>
    </location>
</feature>
<dbReference type="InterPro" id="IPR041577">
    <property type="entry name" value="RT_RNaseH_2"/>
</dbReference>
<dbReference type="EC" id="2.7.7.49" evidence="1"/>
<dbReference type="SUPFAM" id="SSF53098">
    <property type="entry name" value="Ribonuclease H-like"/>
    <property type="match status" value="1"/>
</dbReference>
<feature type="compositionally biased region" description="Basic and acidic residues" evidence="4">
    <location>
        <begin position="1317"/>
        <end position="1329"/>
    </location>
</feature>
<dbReference type="SUPFAM" id="SSF57756">
    <property type="entry name" value="Retrovirus zinc finger-like domains"/>
    <property type="match status" value="1"/>
</dbReference>
<proteinExistence type="predicted"/>
<dbReference type="InterPro" id="IPR012337">
    <property type="entry name" value="RNaseH-like_sf"/>
</dbReference>
<dbReference type="InterPro" id="IPR036397">
    <property type="entry name" value="RNaseH_sf"/>
</dbReference>
<dbReference type="InterPro" id="IPR043128">
    <property type="entry name" value="Rev_trsase/Diguanyl_cyclase"/>
</dbReference>
<accession>A0ABM1ZN40</accession>
<keyword evidence="3" id="KW-0378">Hydrolase</keyword>
<dbReference type="PANTHER" id="PTHR37984:SF11">
    <property type="entry name" value="INTEGRASE CATALYTIC DOMAIN-CONTAINING PROTEIN"/>
    <property type="match status" value="1"/>
</dbReference>
<dbReference type="Pfam" id="PF00665">
    <property type="entry name" value="rve"/>
    <property type="match status" value="1"/>
</dbReference>
<dbReference type="PROSITE" id="PS50878">
    <property type="entry name" value="RT_POL"/>
    <property type="match status" value="1"/>
</dbReference>
<keyword evidence="8" id="KW-1185">Reference proteome</keyword>
<evidence type="ECO:0000313" key="7">
    <source>
        <dbReference type="EnsemblMetazoa" id="AALFPA23_020092.P29593"/>
    </source>
</evidence>
<dbReference type="CDD" id="cd00303">
    <property type="entry name" value="retropepsin_like"/>
    <property type="match status" value="1"/>
</dbReference>
<feature type="compositionally biased region" description="Basic and acidic residues" evidence="4">
    <location>
        <begin position="1375"/>
        <end position="1389"/>
    </location>
</feature>